<comment type="caution">
    <text evidence="2">The sequence shown here is derived from an EMBL/GenBank/DDBJ whole genome shotgun (WGS) entry which is preliminary data.</text>
</comment>
<keyword evidence="3" id="KW-1185">Reference proteome</keyword>
<reference evidence="2 3" key="1">
    <citation type="journal article" date="2018" name="Front. Plant Sci.">
        <title>Red Clover (Trifolium pratense) and Zigzag Clover (T. medium) - A Picture of Genomic Similarities and Differences.</title>
        <authorList>
            <person name="Dluhosova J."/>
            <person name="Istvanek J."/>
            <person name="Nedelnik J."/>
            <person name="Repkova J."/>
        </authorList>
    </citation>
    <scope>NUCLEOTIDE SEQUENCE [LARGE SCALE GENOMIC DNA]</scope>
    <source>
        <strain evidence="3">cv. 10/8</strain>
        <tissue evidence="2">Leaf</tissue>
    </source>
</reference>
<evidence type="ECO:0000313" key="2">
    <source>
        <dbReference type="EMBL" id="MCI30953.1"/>
    </source>
</evidence>
<evidence type="ECO:0000256" key="1">
    <source>
        <dbReference type="SAM" id="Coils"/>
    </source>
</evidence>
<accession>A0A392R320</accession>
<feature type="non-terminal residue" evidence="2">
    <location>
        <position position="1"/>
    </location>
</feature>
<dbReference type="EMBL" id="LXQA010183488">
    <property type="protein sequence ID" value="MCI30953.1"/>
    <property type="molecule type" value="Genomic_DNA"/>
</dbReference>
<protein>
    <submittedName>
        <fullName evidence="2">Structural maintenance of chromosomes protein 3-like</fullName>
    </submittedName>
</protein>
<dbReference type="AlphaFoldDB" id="A0A392R320"/>
<dbReference type="Proteomes" id="UP000265520">
    <property type="component" value="Unassembled WGS sequence"/>
</dbReference>
<sequence length="62" mass="7298">EKSKDLENKLKDITKEHQNFIKEKEVIEKQRATALKKHTELELDVKDLQEKISGNIHAKVLF</sequence>
<feature type="coiled-coil region" evidence="1">
    <location>
        <begin position="3"/>
        <end position="51"/>
    </location>
</feature>
<name>A0A392R320_9FABA</name>
<proteinExistence type="predicted"/>
<evidence type="ECO:0000313" key="3">
    <source>
        <dbReference type="Proteomes" id="UP000265520"/>
    </source>
</evidence>
<organism evidence="2 3">
    <name type="scientific">Trifolium medium</name>
    <dbReference type="NCBI Taxonomy" id="97028"/>
    <lineage>
        <taxon>Eukaryota</taxon>
        <taxon>Viridiplantae</taxon>
        <taxon>Streptophyta</taxon>
        <taxon>Embryophyta</taxon>
        <taxon>Tracheophyta</taxon>
        <taxon>Spermatophyta</taxon>
        <taxon>Magnoliopsida</taxon>
        <taxon>eudicotyledons</taxon>
        <taxon>Gunneridae</taxon>
        <taxon>Pentapetalae</taxon>
        <taxon>rosids</taxon>
        <taxon>fabids</taxon>
        <taxon>Fabales</taxon>
        <taxon>Fabaceae</taxon>
        <taxon>Papilionoideae</taxon>
        <taxon>50 kb inversion clade</taxon>
        <taxon>NPAAA clade</taxon>
        <taxon>Hologalegina</taxon>
        <taxon>IRL clade</taxon>
        <taxon>Trifolieae</taxon>
        <taxon>Trifolium</taxon>
    </lineage>
</organism>
<keyword evidence="1" id="KW-0175">Coiled coil</keyword>